<protein>
    <submittedName>
        <fullName evidence="2">Ig-like domain-containing protein</fullName>
    </submittedName>
</protein>
<evidence type="ECO:0000313" key="2">
    <source>
        <dbReference type="EMBL" id="MEW9922552.1"/>
    </source>
</evidence>
<dbReference type="Pfam" id="PF17803">
    <property type="entry name" value="Cadherin_4"/>
    <property type="match status" value="1"/>
</dbReference>
<name>A0ABV3RU47_9RHOB</name>
<feature type="non-terminal residue" evidence="2">
    <location>
        <position position="111"/>
    </location>
</feature>
<keyword evidence="3" id="KW-1185">Reference proteome</keyword>
<gene>
    <name evidence="2" type="ORF">AB2B41_23415</name>
</gene>
<dbReference type="Proteomes" id="UP001556098">
    <property type="component" value="Unassembled WGS sequence"/>
</dbReference>
<sequence length="111" mass="11080">NGTVVINGDGTVTYTPDADFNGTDSFTYTVSDGKGGTDTATVTVNVGVINDAPVANTDSASTNEDTPVTLSVLPNDSDVDGDTLSVNSVTNGSNGTVVINGDGTVTYTPDA</sequence>
<accession>A0ABV3RU47</accession>
<comment type="caution">
    <text evidence="2">The sequence shown here is derived from an EMBL/GenBank/DDBJ whole genome shotgun (WGS) entry which is preliminary data.</text>
</comment>
<dbReference type="InterPro" id="IPR040853">
    <property type="entry name" value="RapA2_cadherin-like"/>
</dbReference>
<proteinExistence type="predicted"/>
<evidence type="ECO:0000313" key="3">
    <source>
        <dbReference type="Proteomes" id="UP001556098"/>
    </source>
</evidence>
<dbReference type="Gene3D" id="2.60.40.3440">
    <property type="match status" value="2"/>
</dbReference>
<dbReference type="EMBL" id="JBFNXX010000121">
    <property type="protein sequence ID" value="MEW9922552.1"/>
    <property type="molecule type" value="Genomic_DNA"/>
</dbReference>
<reference evidence="2 3" key="1">
    <citation type="submission" date="2024-07" db="EMBL/GenBank/DDBJ databases">
        <title>Marimonas sp.nov., isolated from tidal-flat sediment.</title>
        <authorList>
            <person name="Jayan J.N."/>
            <person name="Lee S.S."/>
        </authorList>
    </citation>
    <scope>NUCLEOTIDE SEQUENCE [LARGE SCALE GENOMIC DNA]</scope>
    <source>
        <strain evidence="2 3">MJW-29</strain>
    </source>
</reference>
<organism evidence="2 3">
    <name type="scientific">Sulfitobacter sediminis</name>
    <dbReference type="NCBI Taxonomy" id="3234186"/>
    <lineage>
        <taxon>Bacteria</taxon>
        <taxon>Pseudomonadati</taxon>
        <taxon>Pseudomonadota</taxon>
        <taxon>Alphaproteobacteria</taxon>
        <taxon>Rhodobacterales</taxon>
        <taxon>Roseobacteraceae</taxon>
        <taxon>Sulfitobacter</taxon>
    </lineage>
</organism>
<dbReference type="NCBIfam" id="NF012211">
    <property type="entry name" value="tand_rpt_95"/>
    <property type="match status" value="2"/>
</dbReference>
<evidence type="ECO:0000259" key="1">
    <source>
        <dbReference type="Pfam" id="PF17803"/>
    </source>
</evidence>
<feature type="non-terminal residue" evidence="2">
    <location>
        <position position="1"/>
    </location>
</feature>
<dbReference type="RefSeq" id="WP_367880236.1">
    <property type="nucleotide sequence ID" value="NZ_JBFNXX010000121.1"/>
</dbReference>
<feature type="domain" description="RapA2 cadherin-like" evidence="1">
    <location>
        <begin position="40"/>
        <end position="107"/>
    </location>
</feature>